<sequence length="147" mass="15271">MVHHTPSPGMQALLEAALAGARDEEIEGVDVVVRPALTASAVDVLEADAYLLGTPANIGYMSGALKHFFDQIYYPCLDATRGRPYAVYVHGNEGLEGAVRAIGSIASALGWDAVAPPLEVTGQPDRQALAACQELGAVLAATVMPEG</sequence>
<dbReference type="Gene3D" id="3.40.50.360">
    <property type="match status" value="1"/>
</dbReference>
<protein>
    <submittedName>
        <fullName evidence="2">NADPH-dependent FMN reductase</fullName>
    </submittedName>
</protein>
<evidence type="ECO:0000313" key="2">
    <source>
        <dbReference type="EMBL" id="TQL52397.1"/>
    </source>
</evidence>
<dbReference type="Proteomes" id="UP000319516">
    <property type="component" value="Unassembled WGS sequence"/>
</dbReference>
<dbReference type="EMBL" id="VFOP01000001">
    <property type="protein sequence ID" value="TQL52397.1"/>
    <property type="molecule type" value="Genomic_DNA"/>
</dbReference>
<evidence type="ECO:0000259" key="1">
    <source>
        <dbReference type="Pfam" id="PF03358"/>
    </source>
</evidence>
<reference evidence="2 3" key="1">
    <citation type="submission" date="2019-06" db="EMBL/GenBank/DDBJ databases">
        <title>Sequencing the genomes of 1000 actinobacteria strains.</title>
        <authorList>
            <person name="Klenk H.-P."/>
        </authorList>
    </citation>
    <scope>NUCLEOTIDE SEQUENCE [LARGE SCALE GENOMIC DNA]</scope>
    <source>
        <strain evidence="2 3">DSM 12335</strain>
    </source>
</reference>
<dbReference type="InterPro" id="IPR005025">
    <property type="entry name" value="FMN_Rdtase-like_dom"/>
</dbReference>
<comment type="caution">
    <text evidence="2">The sequence shown here is derived from an EMBL/GenBank/DDBJ whole genome shotgun (WGS) entry which is preliminary data.</text>
</comment>
<dbReference type="GO" id="GO:0016491">
    <property type="term" value="F:oxidoreductase activity"/>
    <property type="evidence" value="ECO:0007669"/>
    <property type="project" value="InterPro"/>
</dbReference>
<organism evidence="2 3">
    <name type="scientific">Ornithinicoccus hortensis</name>
    <dbReference type="NCBI Taxonomy" id="82346"/>
    <lineage>
        <taxon>Bacteria</taxon>
        <taxon>Bacillati</taxon>
        <taxon>Actinomycetota</taxon>
        <taxon>Actinomycetes</taxon>
        <taxon>Micrococcales</taxon>
        <taxon>Intrasporangiaceae</taxon>
        <taxon>Ornithinicoccus</taxon>
    </lineage>
</organism>
<proteinExistence type="predicted"/>
<feature type="domain" description="NADPH-dependent FMN reductase-like" evidence="1">
    <location>
        <begin position="33"/>
        <end position="109"/>
    </location>
</feature>
<evidence type="ECO:0000313" key="3">
    <source>
        <dbReference type="Proteomes" id="UP000319516"/>
    </source>
</evidence>
<dbReference type="InterPro" id="IPR029039">
    <property type="entry name" value="Flavoprotein-like_sf"/>
</dbReference>
<name>A0A542YWD9_9MICO</name>
<dbReference type="AlphaFoldDB" id="A0A542YWD9"/>
<dbReference type="Pfam" id="PF03358">
    <property type="entry name" value="FMN_red"/>
    <property type="match status" value="1"/>
</dbReference>
<keyword evidence="3" id="KW-1185">Reference proteome</keyword>
<accession>A0A542YWD9</accession>
<gene>
    <name evidence="2" type="ORF">FB467_3582</name>
</gene>
<dbReference type="SUPFAM" id="SSF52218">
    <property type="entry name" value="Flavoproteins"/>
    <property type="match status" value="1"/>
</dbReference>